<comment type="caution">
    <text evidence="6">The sequence shown here is derived from an EMBL/GenBank/DDBJ whole genome shotgun (WGS) entry which is preliminary data.</text>
</comment>
<dbReference type="PANTHER" id="PTHR32039">
    <property type="entry name" value="MAGNESIUM-CHELATASE SUBUNIT CHLI"/>
    <property type="match status" value="1"/>
</dbReference>
<dbReference type="PANTHER" id="PTHR32039:SF7">
    <property type="entry name" value="COMPETENCE PROTEIN COMM"/>
    <property type="match status" value="1"/>
</dbReference>
<comment type="similarity">
    <text evidence="1">Belongs to the Mg-chelatase subunits D/I family. ComM subfamily.</text>
</comment>
<dbReference type="NCBIfam" id="TIGR00368">
    <property type="entry name" value="YifB family Mg chelatase-like AAA ATPase"/>
    <property type="match status" value="1"/>
</dbReference>
<evidence type="ECO:0000313" key="6">
    <source>
        <dbReference type="EMBL" id="GAF09668.1"/>
    </source>
</evidence>
<dbReference type="InterPro" id="IPR003593">
    <property type="entry name" value="AAA+_ATPase"/>
</dbReference>
<dbReference type="Pfam" id="PF13335">
    <property type="entry name" value="Mg_chelatase_C"/>
    <property type="match status" value="1"/>
</dbReference>
<dbReference type="SUPFAM" id="SSF52540">
    <property type="entry name" value="P-loop containing nucleoside triphosphate hydrolases"/>
    <property type="match status" value="1"/>
</dbReference>
<dbReference type="SMART" id="SM00382">
    <property type="entry name" value="AAA"/>
    <property type="match status" value="1"/>
</dbReference>
<feature type="domain" description="AAA+ ATPase" evidence="5">
    <location>
        <begin position="103"/>
        <end position="289"/>
    </location>
</feature>
<dbReference type="InterPro" id="IPR025158">
    <property type="entry name" value="Mg_chelat-rel_C"/>
</dbReference>
<evidence type="ECO:0000256" key="1">
    <source>
        <dbReference type="ARBA" id="ARBA00006354"/>
    </source>
</evidence>
<keyword evidence="7" id="KW-1185">Reference proteome</keyword>
<dbReference type="STRING" id="1236976.JCM16418_3822"/>
<evidence type="ECO:0000256" key="2">
    <source>
        <dbReference type="ARBA" id="ARBA00022741"/>
    </source>
</evidence>
<protein>
    <submittedName>
        <fullName evidence="6">Mg(2+) chelatase family protein</fullName>
    </submittedName>
</protein>
<dbReference type="Proteomes" id="UP000019364">
    <property type="component" value="Unassembled WGS sequence"/>
</dbReference>
<dbReference type="eggNOG" id="COG0606">
    <property type="taxonomic scope" value="Bacteria"/>
</dbReference>
<keyword evidence="2" id="KW-0547">Nucleotide-binding</keyword>
<dbReference type="InterPro" id="IPR027417">
    <property type="entry name" value="P-loop_NTPase"/>
</dbReference>
<proteinExistence type="inferred from homology"/>
<dbReference type="EMBL" id="BAVZ01000014">
    <property type="protein sequence ID" value="GAF09668.1"/>
    <property type="molecule type" value="Genomic_DNA"/>
</dbReference>
<dbReference type="Gene3D" id="3.40.50.300">
    <property type="entry name" value="P-loop containing nucleotide triphosphate hydrolases"/>
    <property type="match status" value="1"/>
</dbReference>
<dbReference type="GO" id="GO:0005524">
    <property type="term" value="F:ATP binding"/>
    <property type="evidence" value="ECO:0007669"/>
    <property type="project" value="UniProtKB-KW"/>
</dbReference>
<dbReference type="InterPro" id="IPR000523">
    <property type="entry name" value="Mg_chelatse_chII-like_cat_dom"/>
</dbReference>
<dbReference type="GO" id="GO:0003677">
    <property type="term" value="F:DNA binding"/>
    <property type="evidence" value="ECO:0007669"/>
    <property type="project" value="InterPro"/>
</dbReference>
<reference evidence="6 7" key="1">
    <citation type="journal article" date="2014" name="Genome Announc.">
        <title>Draft Genome Sequence of Paenibacillus pini JCM 16418T, Isolated from the Rhizosphere of Pine Tree.</title>
        <authorList>
            <person name="Yuki M."/>
            <person name="Oshima K."/>
            <person name="Suda W."/>
            <person name="Oshida Y."/>
            <person name="Kitamura K."/>
            <person name="Iida Y."/>
            <person name="Hattori M."/>
            <person name="Ohkuma M."/>
        </authorList>
    </citation>
    <scope>NUCLEOTIDE SEQUENCE [LARGE SCALE GENOMIC DNA]</scope>
    <source>
        <strain evidence="6 7">JCM 16418</strain>
    </source>
</reference>
<accession>W7YQA4</accession>
<dbReference type="PRINTS" id="PR01657">
    <property type="entry name" value="MCMFAMILY"/>
</dbReference>
<evidence type="ECO:0000259" key="5">
    <source>
        <dbReference type="SMART" id="SM00382"/>
    </source>
</evidence>
<gene>
    <name evidence="6" type="ORF">JCM16418_3822</name>
</gene>
<keyword evidence="3" id="KW-0067">ATP-binding</keyword>
<feature type="compositionally biased region" description="Basic residues" evidence="4">
    <location>
        <begin position="157"/>
        <end position="166"/>
    </location>
</feature>
<organism evidence="6 7">
    <name type="scientific">Paenibacillus pini JCM 16418</name>
    <dbReference type="NCBI Taxonomy" id="1236976"/>
    <lineage>
        <taxon>Bacteria</taxon>
        <taxon>Bacillati</taxon>
        <taxon>Bacillota</taxon>
        <taxon>Bacilli</taxon>
        <taxon>Bacillales</taxon>
        <taxon>Paenibacillaceae</taxon>
        <taxon>Paenibacillus</taxon>
    </lineage>
</organism>
<sequence>MIDRAKREGFRSVLLPRENAAEATLIEDIKIYGINHLQELLKDVENSKVTRNSSGNPVSIPSLSFLQMHPKPVEQPELYISEDYMDVLGQQHVKRALTIAAAGMHNIILMGPPGTGKTMLIKRLPSILPAMTEQEALETTKIYSAAGKLKEPSSGLLRKRPFRSPHHTISPGGLIGGGSIPKPGEVSLAHRGILFLDELPEFTRQVLEVLRQPLEDKSVTISRARAVHTFPAQFMLAASMNPCPCGYMGSDHPEHHCTCSASRIAHYRSKISGPLLDRMDLHVDVPRPREWTREKLSLSSAEMREQVDQAHARQVIRYKHLPFGWNSELSGSSLHHFTKLDSSTHDMLRQTIEVLGLSMRAYDRILKLARTIADLDGLENITSSHVAEAIQYRNLDRAQIMMNE</sequence>
<dbReference type="AlphaFoldDB" id="W7YQA4"/>
<dbReference type="InterPro" id="IPR004482">
    <property type="entry name" value="Mg_chelat-rel"/>
</dbReference>
<dbReference type="Gene3D" id="3.30.230.10">
    <property type="match status" value="1"/>
</dbReference>
<evidence type="ECO:0000256" key="4">
    <source>
        <dbReference type="SAM" id="MobiDB-lite"/>
    </source>
</evidence>
<dbReference type="InterPro" id="IPR001208">
    <property type="entry name" value="MCM_dom"/>
</dbReference>
<dbReference type="Pfam" id="PF01078">
    <property type="entry name" value="Mg_chelatase"/>
    <property type="match status" value="1"/>
</dbReference>
<dbReference type="InterPro" id="IPR014721">
    <property type="entry name" value="Ribsml_uS5_D2-typ_fold_subgr"/>
</dbReference>
<name>W7YQA4_9BACL</name>
<dbReference type="InterPro" id="IPR045006">
    <property type="entry name" value="CHLI-like"/>
</dbReference>
<evidence type="ECO:0000256" key="3">
    <source>
        <dbReference type="ARBA" id="ARBA00022840"/>
    </source>
</evidence>
<feature type="region of interest" description="Disordered" evidence="4">
    <location>
        <begin position="155"/>
        <end position="176"/>
    </location>
</feature>
<evidence type="ECO:0000313" key="7">
    <source>
        <dbReference type="Proteomes" id="UP000019364"/>
    </source>
</evidence>